<protein>
    <submittedName>
        <fullName evidence="4">Histone transcription regulator 3</fullName>
    </submittedName>
</protein>
<dbReference type="GO" id="GO:0000417">
    <property type="term" value="C:HIR complex"/>
    <property type="evidence" value="ECO:0007669"/>
    <property type="project" value="TreeGrafter"/>
</dbReference>
<dbReference type="InterPro" id="IPR033053">
    <property type="entry name" value="Hir3/CABIN1"/>
</dbReference>
<keyword evidence="3" id="KW-0539">Nucleus</keyword>
<dbReference type="GO" id="GO:0031491">
    <property type="term" value="F:nucleosome binding"/>
    <property type="evidence" value="ECO:0007669"/>
    <property type="project" value="TreeGrafter"/>
</dbReference>
<dbReference type="EMBL" id="JADGJD010002495">
    <property type="protein sequence ID" value="KAJ3032279.1"/>
    <property type="molecule type" value="Genomic_DNA"/>
</dbReference>
<evidence type="ECO:0000256" key="3">
    <source>
        <dbReference type="ARBA" id="ARBA00023242"/>
    </source>
</evidence>
<name>A0AAD5WWX4_9FUNG</name>
<evidence type="ECO:0000256" key="2">
    <source>
        <dbReference type="ARBA" id="ARBA00007335"/>
    </source>
</evidence>
<evidence type="ECO:0000313" key="5">
    <source>
        <dbReference type="Proteomes" id="UP001212841"/>
    </source>
</evidence>
<dbReference type="Proteomes" id="UP001212841">
    <property type="component" value="Unassembled WGS sequence"/>
</dbReference>
<comment type="subcellular location">
    <subcellularLocation>
        <location evidence="1">Nucleus</location>
    </subcellularLocation>
</comment>
<dbReference type="SUPFAM" id="SSF48452">
    <property type="entry name" value="TPR-like"/>
    <property type="match status" value="1"/>
</dbReference>
<reference evidence="4" key="1">
    <citation type="submission" date="2020-05" db="EMBL/GenBank/DDBJ databases">
        <title>Phylogenomic resolution of chytrid fungi.</title>
        <authorList>
            <person name="Stajich J.E."/>
            <person name="Amses K."/>
            <person name="Simmons R."/>
            <person name="Seto K."/>
            <person name="Myers J."/>
            <person name="Bonds A."/>
            <person name="Quandt C.A."/>
            <person name="Barry K."/>
            <person name="Liu P."/>
            <person name="Grigoriev I."/>
            <person name="Longcore J.E."/>
            <person name="James T.Y."/>
        </authorList>
    </citation>
    <scope>NUCLEOTIDE SEQUENCE</scope>
    <source>
        <strain evidence="4">JEL0318</strain>
    </source>
</reference>
<dbReference type="GO" id="GO:0005634">
    <property type="term" value="C:nucleus"/>
    <property type="evidence" value="ECO:0007669"/>
    <property type="project" value="UniProtKB-SubCell"/>
</dbReference>
<organism evidence="4 5">
    <name type="scientific">Rhizophlyctis rosea</name>
    <dbReference type="NCBI Taxonomy" id="64517"/>
    <lineage>
        <taxon>Eukaryota</taxon>
        <taxon>Fungi</taxon>
        <taxon>Fungi incertae sedis</taxon>
        <taxon>Chytridiomycota</taxon>
        <taxon>Chytridiomycota incertae sedis</taxon>
        <taxon>Chytridiomycetes</taxon>
        <taxon>Rhizophlyctidales</taxon>
        <taxon>Rhizophlyctidaceae</taxon>
        <taxon>Rhizophlyctis</taxon>
    </lineage>
</organism>
<dbReference type="InterPro" id="IPR011990">
    <property type="entry name" value="TPR-like_helical_dom_sf"/>
</dbReference>
<dbReference type="AlphaFoldDB" id="A0AAD5WWX4"/>
<dbReference type="GO" id="GO:0006325">
    <property type="term" value="P:chromatin organization"/>
    <property type="evidence" value="ECO:0007669"/>
    <property type="project" value="InterPro"/>
</dbReference>
<sequence length="628" mass="71462">LDPLSTIDTHIPTPTSDSNTKLTREAATEIFKTVGAFAKKRIWERQFKSIGKDVEVCLDEIEKFFEEPEWKNVKVTLNREIITHFLRGEIDLESVSPRVASRLGGVLEFGDGERERVNGVYFDLYFIQGSIAWNQSKLKTDPTRNVRKNLGNVEYAAEKFSYHLYLNPKSFEAWIGLGCSYAHLASYLMVFSAEEVVGQRRLVGDFQKKAFNAFVQATKLIPTTKAEKQTFIECFGGRKFLASELWGEFGYLLLSILNSPMGGSALEGYLGKAQREWAERFRKVLGNEVGGEGDGGGVEGKRKYGFEIGAYCFKQALALDKGEWQWSLGAGRCYEKLGREWKAVIPLYQRAIELVPEDSGIKENEKIMIPALKLLSFLRKGLWRGEIEPLEVITILNDSFPRFAPPTAPASGANSPPASPTRIEENAILNDPPVNLTNGSSIPNATNDRIRAFDRILEELKRNKAVNKWYHKPSYQIAWIRYHIYNDAKGALEEILTKFSKQNFVHFWTHAFQRPGKHFVYIHKYTVFMIELAKAAKDVETLRYLCNRLKKADVAQVLFECREVWRMAFDALYDVVQTTSSGSCTRLSGTMTKTTFEKRAAELDMRIQQDRDVSEKLGAVIDLKKLRE</sequence>
<keyword evidence="5" id="KW-1185">Reference proteome</keyword>
<proteinExistence type="inferred from homology"/>
<evidence type="ECO:0000256" key="1">
    <source>
        <dbReference type="ARBA" id="ARBA00004123"/>
    </source>
</evidence>
<gene>
    <name evidence="4" type="primary">HIR3</name>
    <name evidence="4" type="ORF">HK097_005312</name>
</gene>
<comment type="caution">
    <text evidence="4">The sequence shown here is derived from an EMBL/GenBank/DDBJ whole genome shotgun (WGS) entry which is preliminary data.</text>
</comment>
<dbReference type="PANTHER" id="PTHR15502">
    <property type="entry name" value="CALCINEURIN-BINDING PROTEIN CABIN 1-RELATED"/>
    <property type="match status" value="1"/>
</dbReference>
<comment type="similarity">
    <text evidence="2">Belongs to the HIR3 family.</text>
</comment>
<feature type="non-terminal residue" evidence="4">
    <location>
        <position position="628"/>
    </location>
</feature>
<evidence type="ECO:0000313" key="4">
    <source>
        <dbReference type="EMBL" id="KAJ3032279.1"/>
    </source>
</evidence>
<feature type="non-terminal residue" evidence="4">
    <location>
        <position position="1"/>
    </location>
</feature>
<dbReference type="Gene3D" id="1.25.40.10">
    <property type="entry name" value="Tetratricopeptide repeat domain"/>
    <property type="match status" value="1"/>
</dbReference>
<accession>A0AAD5WWX4</accession>
<dbReference type="PANTHER" id="PTHR15502:SF7">
    <property type="entry name" value="CALCINEURIN-BINDING PROTEIN CABIN-1"/>
    <property type="match status" value="1"/>
</dbReference>